<dbReference type="Gene3D" id="3.40.390.10">
    <property type="entry name" value="Collagenase (Catalytic Domain)"/>
    <property type="match status" value="1"/>
</dbReference>
<accession>A0A5C6RR45</accession>
<comment type="caution">
    <text evidence="6">The sequence shown here is derived from an EMBL/GenBank/DDBJ whole genome shotgun (WGS) entry which is preliminary data.</text>
</comment>
<dbReference type="Gene3D" id="2.60.40.10">
    <property type="entry name" value="Immunoglobulins"/>
    <property type="match status" value="2"/>
</dbReference>
<sequence length="1105" mass="117580">MKLISKFAVASIFMGAFSLSLLGQSSSPLWKKIEASTLNSKEKVHRNNIPTKAQYFALDFNQLKTKLTAAPNREGFTGKSNLIIEFPTSEGKIEHFRVWDSPIMHPDLAAKFPMIKTYVAQGIEDPTAYMRFSVTQFGLHTMTLSGTKSTNYIDPYTSDLNNYVVYDRNSLGPDTQPFECLTKEDDAKLRSIEKDRNSGNTFKADADDMKMRKYRLAQTCTAEYGNIFTTGGGSDAANKAEIQAQMTITINRVNTVYEIDLGVTLEFIANNDDCIFYGATNSDPWNGEYNTATQNFLNTNIGDANYDIGHNFNTSGGGNAGCLACVCTDGSKGSGMTGRGNPTGDPFDIDYVAHEMGHQFGGYHTMNTCSRSGNGQTEVEPCSGSSIMGYAGICSVNVQNNSDAHFNYVNIRDILANIKPGGNSTCSVNTDHTNNPPTADAGDDYIIPQGTAFVLEGTATDPDGMGSLTYNWSQNDPAQAPSSSSPVSTWTSGPLYRAKMPISSPNRYMPVLSSVIAGDLFPTWEKTPTVGRSLNFSFIVRDNDPLGGQTASDLMKVTVDGASGPFAVTSQNTTGITWNSGGTETVTWNVANTSTGNVNTPNVDIFLSVDGGYTYPYTLASTVPNNGSASVTVPTGAATTTARIMVRGSGNIFYALNSNNFAIEDAEFVMNFSSTSATPCPTENAVYNFNYNTFLSFSETTTFSASGNPAGSIVTFNPTTASVNGTPVTMTVSNLNSGMVGSHTITITGTSTSVTKNNNVSLEIIDPAPLAAALALPANAATGIDPGITFTWSAGGTGTMYNIDIATDAAFSSIIDNASGLTSNNYTSSSLVGETTYYWRVSSYNNCGSAPTSSVFSFTTSSCSTIASTDVPVTVSAATQTSTITVPNSGTIADVNLLGLVLPHTWVGDLGATLTSPQGTTVQLFDGPGIPSSNFGCDGDDLDVSFDDDATSTSATFENTCNNAPAINGFFQPLNALSAFNGENMAGVWTLTILDSYPTEDDGSLDAWSLEICTEPIPTGINNSYLINNIAIYPNPTNNLLNVTLGKDNTANVLVLTDLQGKVVYELNNINSNTIQIDMSNYGKGIYLLQVKGQNESKVFKVTKQ</sequence>
<gene>
    <name evidence="6" type="ORF">FRY74_09740</name>
</gene>
<dbReference type="InterPro" id="IPR008979">
    <property type="entry name" value="Galactose-bd-like_sf"/>
</dbReference>
<dbReference type="SUPFAM" id="SSF55486">
    <property type="entry name" value="Metalloproteases ('zincins'), catalytic domain"/>
    <property type="match status" value="1"/>
</dbReference>
<feature type="signal peptide" evidence="4">
    <location>
        <begin position="1"/>
        <end position="23"/>
    </location>
</feature>
<keyword evidence="2 4" id="KW-0732">Signal</keyword>
<dbReference type="GO" id="GO:0008237">
    <property type="term" value="F:metallopeptidase activity"/>
    <property type="evidence" value="ECO:0007669"/>
    <property type="project" value="InterPro"/>
</dbReference>
<dbReference type="SUPFAM" id="SSF49785">
    <property type="entry name" value="Galactose-binding domain-like"/>
    <property type="match status" value="1"/>
</dbReference>
<keyword evidence="7" id="KW-1185">Reference proteome</keyword>
<keyword evidence="3" id="KW-0378">Hydrolase</keyword>
<evidence type="ECO:0000256" key="1">
    <source>
        <dbReference type="ARBA" id="ARBA00022670"/>
    </source>
</evidence>
<dbReference type="Gene3D" id="2.60.40.3080">
    <property type="match status" value="1"/>
</dbReference>
<dbReference type="Proteomes" id="UP000321721">
    <property type="component" value="Unassembled WGS sequence"/>
</dbReference>
<dbReference type="InterPro" id="IPR036116">
    <property type="entry name" value="FN3_sf"/>
</dbReference>
<dbReference type="OrthoDB" id="9792152at2"/>
<dbReference type="Gene3D" id="2.60.120.260">
    <property type="entry name" value="Galactose-binding domain-like"/>
    <property type="match status" value="1"/>
</dbReference>
<name>A0A5C6RR45_9FLAO</name>
<dbReference type="Pfam" id="PF01483">
    <property type="entry name" value="P_proprotein"/>
    <property type="match status" value="1"/>
</dbReference>
<evidence type="ECO:0000259" key="5">
    <source>
        <dbReference type="PROSITE" id="PS51829"/>
    </source>
</evidence>
<proteinExistence type="predicted"/>
<dbReference type="InterPro" id="IPR024079">
    <property type="entry name" value="MetalloPept_cat_dom_sf"/>
</dbReference>
<keyword evidence="1" id="KW-0645">Protease</keyword>
<dbReference type="GO" id="GO:0006508">
    <property type="term" value="P:proteolysis"/>
    <property type="evidence" value="ECO:0007669"/>
    <property type="project" value="UniProtKB-KW"/>
</dbReference>
<dbReference type="EMBL" id="VOOS01000004">
    <property type="protein sequence ID" value="TXB64723.1"/>
    <property type="molecule type" value="Genomic_DNA"/>
</dbReference>
<dbReference type="PROSITE" id="PS51829">
    <property type="entry name" value="P_HOMO_B"/>
    <property type="match status" value="1"/>
</dbReference>
<evidence type="ECO:0000313" key="7">
    <source>
        <dbReference type="Proteomes" id="UP000321721"/>
    </source>
</evidence>
<reference evidence="6 7" key="1">
    <citation type="submission" date="2019-08" db="EMBL/GenBank/DDBJ databases">
        <title>Genome of Vicingus serpentipes NCIMB 15042.</title>
        <authorList>
            <person name="Bowman J.P."/>
        </authorList>
    </citation>
    <scope>NUCLEOTIDE SEQUENCE [LARGE SCALE GENOMIC DNA]</scope>
    <source>
        <strain evidence="6 7">NCIMB 15042</strain>
    </source>
</reference>
<dbReference type="NCBIfam" id="TIGR04183">
    <property type="entry name" value="Por_Secre_tail"/>
    <property type="match status" value="1"/>
</dbReference>
<dbReference type="AlphaFoldDB" id="A0A5C6RR45"/>
<evidence type="ECO:0000256" key="3">
    <source>
        <dbReference type="ARBA" id="ARBA00022801"/>
    </source>
</evidence>
<dbReference type="RefSeq" id="WP_147100964.1">
    <property type="nucleotide sequence ID" value="NZ_VOOS01000004.1"/>
</dbReference>
<dbReference type="GO" id="GO:0004252">
    <property type="term" value="F:serine-type endopeptidase activity"/>
    <property type="evidence" value="ECO:0007669"/>
    <property type="project" value="InterPro"/>
</dbReference>
<dbReference type="Pfam" id="PF18962">
    <property type="entry name" value="Por_Secre_tail"/>
    <property type="match status" value="1"/>
</dbReference>
<feature type="domain" description="P/Homo B" evidence="5">
    <location>
        <begin position="849"/>
        <end position="1018"/>
    </location>
</feature>
<organism evidence="6 7">
    <name type="scientific">Vicingus serpentipes</name>
    <dbReference type="NCBI Taxonomy" id="1926625"/>
    <lineage>
        <taxon>Bacteria</taxon>
        <taxon>Pseudomonadati</taxon>
        <taxon>Bacteroidota</taxon>
        <taxon>Flavobacteriia</taxon>
        <taxon>Flavobacteriales</taxon>
        <taxon>Vicingaceae</taxon>
        <taxon>Vicingus</taxon>
    </lineage>
</organism>
<feature type="chain" id="PRO_5022940973" evidence="4">
    <location>
        <begin position="24"/>
        <end position="1105"/>
    </location>
</feature>
<dbReference type="InterPro" id="IPR002884">
    <property type="entry name" value="P_dom"/>
</dbReference>
<evidence type="ECO:0000256" key="2">
    <source>
        <dbReference type="ARBA" id="ARBA00022729"/>
    </source>
</evidence>
<protein>
    <submittedName>
        <fullName evidence="6">T9SS type A sorting domain-containing protein</fullName>
    </submittedName>
</protein>
<dbReference type="InterPro" id="IPR013783">
    <property type="entry name" value="Ig-like_fold"/>
</dbReference>
<dbReference type="Pfam" id="PF13583">
    <property type="entry name" value="Reprolysin_4"/>
    <property type="match status" value="1"/>
</dbReference>
<evidence type="ECO:0000256" key="4">
    <source>
        <dbReference type="SAM" id="SignalP"/>
    </source>
</evidence>
<dbReference type="SUPFAM" id="SSF49265">
    <property type="entry name" value="Fibronectin type III"/>
    <property type="match status" value="1"/>
</dbReference>
<dbReference type="InterPro" id="IPR026444">
    <property type="entry name" value="Secre_tail"/>
</dbReference>
<evidence type="ECO:0000313" key="6">
    <source>
        <dbReference type="EMBL" id="TXB64723.1"/>
    </source>
</evidence>